<evidence type="ECO:0000313" key="3">
    <source>
        <dbReference type="Proteomes" id="UP000308489"/>
    </source>
</evidence>
<evidence type="ECO:0000313" key="2">
    <source>
        <dbReference type="EMBL" id="VTQ86009.1"/>
    </source>
</evidence>
<organism evidence="2 3">
    <name type="scientific">Hathewaya histolytica</name>
    <name type="common">Clostridium histolyticum</name>
    <dbReference type="NCBI Taxonomy" id="1498"/>
    <lineage>
        <taxon>Bacteria</taxon>
        <taxon>Bacillati</taxon>
        <taxon>Bacillota</taxon>
        <taxon>Clostridia</taxon>
        <taxon>Eubacteriales</taxon>
        <taxon>Clostridiaceae</taxon>
        <taxon>Hathewaya</taxon>
    </lineage>
</organism>
<keyword evidence="1" id="KW-0472">Membrane</keyword>
<dbReference type="Proteomes" id="UP000308489">
    <property type="component" value="Chromosome 1"/>
</dbReference>
<accession>A0A4U9R4I7</accession>
<dbReference type="AlphaFoldDB" id="A0A4U9R4I7"/>
<keyword evidence="1" id="KW-1133">Transmembrane helix</keyword>
<feature type="transmembrane region" description="Helical" evidence="1">
    <location>
        <begin position="7"/>
        <end position="25"/>
    </location>
</feature>
<reference evidence="2 3" key="1">
    <citation type="submission" date="2019-05" db="EMBL/GenBank/DDBJ databases">
        <authorList>
            <consortium name="Pathogen Informatics"/>
        </authorList>
    </citation>
    <scope>NUCLEOTIDE SEQUENCE [LARGE SCALE GENOMIC DNA]</scope>
    <source>
        <strain evidence="2 3">NCTC503</strain>
    </source>
</reference>
<gene>
    <name evidence="2" type="ORF">NCTC503_00862</name>
</gene>
<sequence length="354" mass="41464">MKVAKKILIWTFIALLIQLPIYYFADRYIMIKENIRLYKKDMSVIEDDKIRNINVPINGRWDNIKISNNGKYISYIENNILSVQNMDNNEKVDLPFNKGVELAYYEWIPSRDRMIIIEKTLKEKDSVFTINYYDALNKEKIRVKEISYEENPAYVNDVQVSLLTGIMYINIVHKGDRSSIYRIDISENINAIDTKQYFIDKLCLVPSKDRLVYEDRIFNKIYYLDFPANEGKEVKVDEEDQLVLLGCDAEGIVYLGGIKNGKVYKVYYSKGDENITNYRSIDLNESVEEKNIYVNRKGGVYIIDKFKNTITLMNGRTEITTHIGGEFISFYDQGYLYKVNNTLKNEFLGQLGHK</sequence>
<evidence type="ECO:0000256" key="1">
    <source>
        <dbReference type="SAM" id="Phobius"/>
    </source>
</evidence>
<dbReference type="KEGG" id="hhw:NCTC503_00862"/>
<dbReference type="RefSeq" id="WP_138209577.1">
    <property type="nucleotide sequence ID" value="NZ_CBCRUQ010000039.1"/>
</dbReference>
<dbReference type="OrthoDB" id="1630871at2"/>
<keyword evidence="1" id="KW-0812">Transmembrane</keyword>
<name>A0A4U9R4I7_HATHI</name>
<dbReference type="SUPFAM" id="SSF82171">
    <property type="entry name" value="DPP6 N-terminal domain-like"/>
    <property type="match status" value="1"/>
</dbReference>
<keyword evidence="3" id="KW-1185">Reference proteome</keyword>
<proteinExistence type="predicted"/>
<protein>
    <submittedName>
        <fullName evidence="2">Dipeptidyl peptidase IV</fullName>
    </submittedName>
</protein>
<dbReference type="EMBL" id="LR590481">
    <property type="protein sequence ID" value="VTQ86009.1"/>
    <property type="molecule type" value="Genomic_DNA"/>
</dbReference>